<dbReference type="PROSITE" id="PS51705">
    <property type="entry name" value="G_HFLX"/>
    <property type="match status" value="1"/>
</dbReference>
<evidence type="ECO:0000256" key="4">
    <source>
        <dbReference type="ARBA" id="ARBA00023134"/>
    </source>
</evidence>
<dbReference type="InterPro" id="IPR016496">
    <property type="entry name" value="GTPase_HflX"/>
</dbReference>
<evidence type="ECO:0000256" key="3">
    <source>
        <dbReference type="ARBA" id="ARBA00022842"/>
    </source>
</evidence>
<keyword evidence="4 5" id="KW-0342">GTP-binding</keyword>
<dbReference type="Proteomes" id="UP001168579">
    <property type="component" value="Unassembled WGS sequence"/>
</dbReference>
<dbReference type="InterPro" id="IPR032305">
    <property type="entry name" value="GTP-bd_M"/>
</dbReference>
<dbReference type="Gene3D" id="3.40.50.11060">
    <property type="entry name" value="GTPase HflX, N-terminal domain"/>
    <property type="match status" value="1"/>
</dbReference>
<reference evidence="7" key="1">
    <citation type="journal article" date="2014" name="Int. J. Syst. Evol. Microbiol.">
        <title>Complete genome of a new Firmicutes species belonging to the dominant human colonic microbiota ('Ruminococcus bicirculans') reveals two chromosomes and a selective capacity to utilize plant glucans.</title>
        <authorList>
            <consortium name="NISC Comparative Sequencing Program"/>
            <person name="Wegmann U."/>
            <person name="Louis P."/>
            <person name="Goesmann A."/>
            <person name="Henrissat B."/>
            <person name="Duncan S.H."/>
            <person name="Flint H.J."/>
        </authorList>
    </citation>
    <scope>NUCLEOTIDE SEQUENCE</scope>
    <source>
        <strain evidence="7">CECT 8869</strain>
    </source>
</reference>
<comment type="subcellular location">
    <subcellularLocation>
        <location evidence="5">Cytoplasm</location>
    </subcellularLocation>
    <text evidence="5">May associate with membranes.</text>
</comment>
<dbReference type="Pfam" id="PF01926">
    <property type="entry name" value="MMR_HSR1"/>
    <property type="match status" value="1"/>
</dbReference>
<evidence type="ECO:0000313" key="7">
    <source>
        <dbReference type="EMBL" id="MDO1513037.1"/>
    </source>
</evidence>
<keyword evidence="5" id="KW-0963">Cytoplasm</keyword>
<name>A0ABT8RQ69_9FLAO</name>
<keyword evidence="8" id="KW-1185">Reference proteome</keyword>
<keyword evidence="3" id="KW-0460">Magnesium</keyword>
<reference evidence="7" key="2">
    <citation type="submission" date="2023-06" db="EMBL/GenBank/DDBJ databases">
        <authorList>
            <person name="Lucena T."/>
            <person name="Sun Q."/>
        </authorList>
    </citation>
    <scope>NUCLEOTIDE SEQUENCE</scope>
    <source>
        <strain evidence="7">CECT 8869</strain>
    </source>
</reference>
<dbReference type="PIRSF" id="PIRSF006809">
    <property type="entry name" value="GTP-binding_hflX_prd"/>
    <property type="match status" value="1"/>
</dbReference>
<dbReference type="InterPro" id="IPR005225">
    <property type="entry name" value="Small_GTP-bd"/>
</dbReference>
<dbReference type="NCBIfam" id="TIGR00231">
    <property type="entry name" value="small_GTP"/>
    <property type="match status" value="1"/>
</dbReference>
<dbReference type="InterPro" id="IPR042108">
    <property type="entry name" value="GTPase_HflX_N_sf"/>
</dbReference>
<comment type="function">
    <text evidence="5">GTPase that associates with the 50S ribosomal subunit and may have a role during protein synthesis or ribosome biogenesis.</text>
</comment>
<keyword evidence="2 5" id="KW-0547">Nucleotide-binding</keyword>
<dbReference type="HAMAP" id="MF_00900">
    <property type="entry name" value="GTPase_HflX"/>
    <property type="match status" value="1"/>
</dbReference>
<dbReference type="SUPFAM" id="SSF52540">
    <property type="entry name" value="P-loop containing nucleoside triphosphate hydrolases"/>
    <property type="match status" value="1"/>
</dbReference>
<evidence type="ECO:0000313" key="8">
    <source>
        <dbReference type="Proteomes" id="UP001168579"/>
    </source>
</evidence>
<dbReference type="EMBL" id="JAUKUC010000001">
    <property type="protein sequence ID" value="MDO1513037.1"/>
    <property type="molecule type" value="Genomic_DNA"/>
</dbReference>
<dbReference type="Pfam" id="PF13167">
    <property type="entry name" value="GTP-bdg_N"/>
    <property type="match status" value="1"/>
</dbReference>
<gene>
    <name evidence="5 7" type="primary">hflX</name>
    <name evidence="7" type="ORF">Q2T41_10255</name>
</gene>
<keyword evidence="1" id="KW-0479">Metal-binding</keyword>
<evidence type="ECO:0000259" key="6">
    <source>
        <dbReference type="PROSITE" id="PS51705"/>
    </source>
</evidence>
<protein>
    <recommendedName>
        <fullName evidence="5">GTPase HflX</fullName>
    </recommendedName>
    <alternativeName>
        <fullName evidence="5">GTP-binding protein HflX</fullName>
    </alternativeName>
</protein>
<proteinExistence type="inferred from homology"/>
<sequence length="403" mass="46928">MIEKKITDYEKAVLIGIINKDQNEEKVKEYLDELEFLTYTAGGEVYKRFTQRMDVPNPKTLIGTGKMEEIEKYVDEHEIGSVIFDDELTPGQQRNIEKQLRCKIIDRTSLILDIFAQRAQTSYARTQVELAQYEYLLPRLTGLWTHLERQKGGIGMRGPGETEIETDRRIVRDRITLLKKKLSKIDRQMETQRGNRGALVRVALVGYTNVGKSTLMNVISKSDVFAENKLFATLDTTVRKVVIGNLPFLLSDTVGFIRKLPTQLVESFKSTLDEVREADLLLHVVDISHPQFEEHIESVNKILSEIKSSEKKTIMVFNKIDQYEHETIDEDDLITERTGKHFTIADWKNTWMEKVGDRALFISALNKENLDEFRKRVYNEVRDIHVTRFPYNNFLYPEHLDEY</sequence>
<dbReference type="CDD" id="cd01878">
    <property type="entry name" value="HflX"/>
    <property type="match status" value="1"/>
</dbReference>
<dbReference type="InterPro" id="IPR006073">
    <property type="entry name" value="GTP-bd"/>
</dbReference>
<dbReference type="InterPro" id="IPR027417">
    <property type="entry name" value="P-loop_NTPase"/>
</dbReference>
<dbReference type="PANTHER" id="PTHR10229">
    <property type="entry name" value="GTP-BINDING PROTEIN HFLX"/>
    <property type="match status" value="1"/>
</dbReference>
<comment type="subunit">
    <text evidence="5">Monomer. Associates with the 50S ribosomal subunit.</text>
</comment>
<dbReference type="Pfam" id="PF16360">
    <property type="entry name" value="GTP-bdg_M"/>
    <property type="match status" value="1"/>
</dbReference>
<dbReference type="PANTHER" id="PTHR10229:SF0">
    <property type="entry name" value="GTP-BINDING PROTEIN 6-RELATED"/>
    <property type="match status" value="1"/>
</dbReference>
<dbReference type="Gene3D" id="6.10.250.2860">
    <property type="match status" value="1"/>
</dbReference>
<evidence type="ECO:0000256" key="2">
    <source>
        <dbReference type="ARBA" id="ARBA00022741"/>
    </source>
</evidence>
<dbReference type="RefSeq" id="WP_304437428.1">
    <property type="nucleotide sequence ID" value="NZ_JAUKUC010000001.1"/>
</dbReference>
<dbReference type="PRINTS" id="PR00326">
    <property type="entry name" value="GTP1OBG"/>
</dbReference>
<dbReference type="Gene3D" id="3.40.50.300">
    <property type="entry name" value="P-loop containing nucleotide triphosphate hydrolases"/>
    <property type="match status" value="1"/>
</dbReference>
<accession>A0ABT8RQ69</accession>
<evidence type="ECO:0000256" key="5">
    <source>
        <dbReference type="HAMAP-Rule" id="MF_00900"/>
    </source>
</evidence>
<comment type="caution">
    <text evidence="7">The sequence shown here is derived from an EMBL/GenBank/DDBJ whole genome shotgun (WGS) entry which is preliminary data.</text>
</comment>
<evidence type="ECO:0000256" key="1">
    <source>
        <dbReference type="ARBA" id="ARBA00022723"/>
    </source>
</evidence>
<dbReference type="InterPro" id="IPR030394">
    <property type="entry name" value="G_HFLX_dom"/>
</dbReference>
<feature type="domain" description="Hflx-type G" evidence="6">
    <location>
        <begin position="200"/>
        <end position="385"/>
    </location>
</feature>
<comment type="similarity">
    <text evidence="5">Belongs to the TRAFAC class OBG-HflX-like GTPase superfamily. HflX GTPase family.</text>
</comment>
<dbReference type="NCBIfam" id="TIGR03156">
    <property type="entry name" value="GTP_HflX"/>
    <property type="match status" value="1"/>
</dbReference>
<dbReference type="InterPro" id="IPR025121">
    <property type="entry name" value="GTPase_HflX_N"/>
</dbReference>
<organism evidence="7 8">
    <name type="scientific">Maribacter confluentis</name>
    <dbReference type="NCBI Taxonomy" id="1656093"/>
    <lineage>
        <taxon>Bacteria</taxon>
        <taxon>Pseudomonadati</taxon>
        <taxon>Bacteroidota</taxon>
        <taxon>Flavobacteriia</taxon>
        <taxon>Flavobacteriales</taxon>
        <taxon>Flavobacteriaceae</taxon>
        <taxon>Maribacter</taxon>
    </lineage>
</organism>